<reference evidence="3" key="1">
    <citation type="submission" date="2015-02" db="EMBL/GenBank/DDBJ databases">
        <title>Genome sequencing for Strongylocentrotus purpuratus.</title>
        <authorList>
            <person name="Murali S."/>
            <person name="Liu Y."/>
            <person name="Vee V."/>
            <person name="English A."/>
            <person name="Wang M."/>
            <person name="Skinner E."/>
            <person name="Han Y."/>
            <person name="Muzny D.M."/>
            <person name="Worley K.C."/>
            <person name="Gibbs R.A."/>
        </authorList>
    </citation>
    <scope>NUCLEOTIDE SEQUENCE</scope>
</reference>
<keyword evidence="1" id="KW-0472">Membrane</keyword>
<reference evidence="2" key="2">
    <citation type="submission" date="2021-01" db="UniProtKB">
        <authorList>
            <consortium name="EnsemblMetazoa"/>
        </authorList>
    </citation>
    <scope>IDENTIFICATION</scope>
</reference>
<dbReference type="InParanoid" id="A0A7M7HQR5"/>
<evidence type="ECO:0000313" key="2">
    <source>
        <dbReference type="EnsemblMetazoa" id="XP_011684277"/>
    </source>
</evidence>
<dbReference type="InterPro" id="IPR053259">
    <property type="entry name" value="Golvesin-related_Golgi"/>
</dbReference>
<dbReference type="Pfam" id="PF03567">
    <property type="entry name" value="Sulfotransfer_2"/>
    <property type="match status" value="1"/>
</dbReference>
<dbReference type="Proteomes" id="UP000007110">
    <property type="component" value="Unassembled WGS sequence"/>
</dbReference>
<dbReference type="OrthoDB" id="10010208at2759"/>
<dbReference type="RefSeq" id="XP_011684277.2">
    <property type="nucleotide sequence ID" value="XM_011685975.2"/>
</dbReference>
<proteinExistence type="predicted"/>
<dbReference type="AlphaFoldDB" id="A0A7M7HQR5"/>
<dbReference type="InterPro" id="IPR005331">
    <property type="entry name" value="Sulfotransferase"/>
</dbReference>
<dbReference type="GO" id="GO:0005794">
    <property type="term" value="C:Golgi apparatus"/>
    <property type="evidence" value="ECO:0000318"/>
    <property type="project" value="GO_Central"/>
</dbReference>
<dbReference type="PANTHER" id="PTHR32301:SF6">
    <property type="entry name" value="GOLVESIN-RELATED"/>
    <property type="match status" value="1"/>
</dbReference>
<sequence>MMNRLNLVTGRKCSSKRFVITYSVILAFLVFVYTTQINVIQEIEAVYYGKLIPSYASYLDNHNHRMHYGSNNGRTLSELMSDKDASPEFSHLANVTLNRRGLSNYYLHGSGKRDDYYKSNIAFIHLHKAGGSTTKMHLNKVCKRTGFASILMAHYGTTKVYDRFLKGDGVTSKQTVFVGGYTFGICDVLQGRPCSYMTVLRDPYDRIISAYFFCYAQNPPLCGPVRAKNVSITAWAIHQGSHFFNLLLTDKDTCRDREVHYDEYVKPYQERTKDIINYVPGLHPQSCWFRQKAILKERVTSEQRHAMLIYILDHLEYWLGVIGLVEDYQASLKMFREAYHLPFKTNSTVVVNKGRVRDKTEDARKKQMRMELLNSKEVREALYEDIMIYEKAKQIFKLQKEEFSRLKDQEANFSKPAD</sequence>
<evidence type="ECO:0000313" key="3">
    <source>
        <dbReference type="Proteomes" id="UP000007110"/>
    </source>
</evidence>
<keyword evidence="1" id="KW-1133">Transmembrane helix</keyword>
<dbReference type="Gene3D" id="3.40.50.300">
    <property type="entry name" value="P-loop containing nucleotide triphosphate hydrolases"/>
    <property type="match status" value="1"/>
</dbReference>
<accession>A0A7M7HQR5</accession>
<organism evidence="2 3">
    <name type="scientific">Strongylocentrotus purpuratus</name>
    <name type="common">Purple sea urchin</name>
    <dbReference type="NCBI Taxonomy" id="7668"/>
    <lineage>
        <taxon>Eukaryota</taxon>
        <taxon>Metazoa</taxon>
        <taxon>Echinodermata</taxon>
        <taxon>Eleutherozoa</taxon>
        <taxon>Echinozoa</taxon>
        <taxon>Echinoidea</taxon>
        <taxon>Euechinoidea</taxon>
        <taxon>Echinacea</taxon>
        <taxon>Camarodonta</taxon>
        <taxon>Echinidea</taxon>
        <taxon>Strongylocentrotidae</taxon>
        <taxon>Strongylocentrotus</taxon>
    </lineage>
</organism>
<dbReference type="KEGG" id="spu:105447633"/>
<dbReference type="GO" id="GO:0016020">
    <property type="term" value="C:membrane"/>
    <property type="evidence" value="ECO:0007669"/>
    <property type="project" value="InterPro"/>
</dbReference>
<feature type="transmembrane region" description="Helical" evidence="1">
    <location>
        <begin position="20"/>
        <end position="40"/>
    </location>
</feature>
<protein>
    <submittedName>
        <fullName evidence="2">Uncharacterized protein</fullName>
    </submittedName>
</protein>
<evidence type="ECO:0000256" key="1">
    <source>
        <dbReference type="SAM" id="Phobius"/>
    </source>
</evidence>
<dbReference type="GeneID" id="105447633"/>
<dbReference type="GO" id="GO:0008146">
    <property type="term" value="F:sulfotransferase activity"/>
    <property type="evidence" value="ECO:0007669"/>
    <property type="project" value="InterPro"/>
</dbReference>
<dbReference type="InterPro" id="IPR027417">
    <property type="entry name" value="P-loop_NTPase"/>
</dbReference>
<dbReference type="PANTHER" id="PTHR32301">
    <property type="entry name" value="COUNTIN RECEPTOR CNR3-RELATED"/>
    <property type="match status" value="1"/>
</dbReference>
<keyword evidence="3" id="KW-1185">Reference proteome</keyword>
<dbReference type="EnsemblMetazoa" id="XM_011685975">
    <property type="protein sequence ID" value="XP_011684277"/>
    <property type="gene ID" value="LOC105447633"/>
</dbReference>
<name>A0A7M7HQR5_STRPU</name>
<keyword evidence="1" id="KW-0812">Transmembrane</keyword>